<evidence type="ECO:0000313" key="2">
    <source>
        <dbReference type="EMBL" id="KAK3860674.1"/>
    </source>
</evidence>
<reference evidence="2" key="1">
    <citation type="submission" date="2023-10" db="EMBL/GenBank/DDBJ databases">
        <title>Genome assemblies of two species of porcelain crab, Petrolisthes cinctipes and Petrolisthes manimaculis (Anomura: Porcellanidae).</title>
        <authorList>
            <person name="Angst P."/>
        </authorList>
    </citation>
    <scope>NUCLEOTIDE SEQUENCE</scope>
    <source>
        <strain evidence="2">PB745_01</strain>
        <tissue evidence="2">Gill</tissue>
    </source>
</reference>
<protein>
    <submittedName>
        <fullName evidence="2">Uncharacterized protein</fullName>
    </submittedName>
</protein>
<dbReference type="Proteomes" id="UP001286313">
    <property type="component" value="Unassembled WGS sequence"/>
</dbReference>
<dbReference type="InterPro" id="IPR028082">
    <property type="entry name" value="Peripla_BP_I"/>
</dbReference>
<evidence type="ECO:0000313" key="3">
    <source>
        <dbReference type="Proteomes" id="UP001286313"/>
    </source>
</evidence>
<dbReference type="EMBL" id="JAWQEG010004661">
    <property type="protein sequence ID" value="KAK3860674.1"/>
    <property type="molecule type" value="Genomic_DNA"/>
</dbReference>
<organism evidence="2 3">
    <name type="scientific">Petrolisthes cinctipes</name>
    <name type="common">Flat porcelain crab</name>
    <dbReference type="NCBI Taxonomy" id="88211"/>
    <lineage>
        <taxon>Eukaryota</taxon>
        <taxon>Metazoa</taxon>
        <taxon>Ecdysozoa</taxon>
        <taxon>Arthropoda</taxon>
        <taxon>Crustacea</taxon>
        <taxon>Multicrustacea</taxon>
        <taxon>Malacostraca</taxon>
        <taxon>Eumalacostraca</taxon>
        <taxon>Eucarida</taxon>
        <taxon>Decapoda</taxon>
        <taxon>Pleocyemata</taxon>
        <taxon>Anomura</taxon>
        <taxon>Galatheoidea</taxon>
        <taxon>Porcellanidae</taxon>
        <taxon>Petrolisthes</taxon>
    </lineage>
</organism>
<gene>
    <name evidence="2" type="ORF">Pcinc_033289</name>
</gene>
<dbReference type="SUPFAM" id="SSF53822">
    <property type="entry name" value="Periplasmic binding protein-like I"/>
    <property type="match status" value="1"/>
</dbReference>
<feature type="compositionally biased region" description="Basic and acidic residues" evidence="1">
    <location>
        <begin position="1"/>
        <end position="21"/>
    </location>
</feature>
<sequence>MVEYSLEEKQSVRDGEKGGENEEKDDDQEKVGQGPKHSLGRGVMPALNLAVKHVNEHPTVLRNYKLHVIWNDTEVRNSIDTLQTI</sequence>
<evidence type="ECO:0000256" key="1">
    <source>
        <dbReference type="SAM" id="MobiDB-lite"/>
    </source>
</evidence>
<dbReference type="Gene3D" id="3.40.50.2300">
    <property type="match status" value="1"/>
</dbReference>
<proteinExistence type="predicted"/>
<name>A0AAE1ESL9_PETCI</name>
<accession>A0AAE1ESL9</accession>
<dbReference type="AlphaFoldDB" id="A0AAE1ESL9"/>
<feature type="region of interest" description="Disordered" evidence="1">
    <location>
        <begin position="1"/>
        <end position="41"/>
    </location>
</feature>
<keyword evidence="3" id="KW-1185">Reference proteome</keyword>
<comment type="caution">
    <text evidence="2">The sequence shown here is derived from an EMBL/GenBank/DDBJ whole genome shotgun (WGS) entry which is preliminary data.</text>
</comment>